<evidence type="ECO:0000259" key="6">
    <source>
        <dbReference type="Pfam" id="PF00920"/>
    </source>
</evidence>
<dbReference type="GO" id="GO:0046872">
    <property type="term" value="F:metal ion binding"/>
    <property type="evidence" value="ECO:0007669"/>
    <property type="project" value="UniProtKB-KW"/>
</dbReference>
<feature type="domain" description="Dihydroxy-acid/6-phosphogluconate dehydratase C-terminal" evidence="7">
    <location>
        <begin position="362"/>
        <end position="554"/>
    </location>
</feature>
<accession>A0A6J6PCK5</accession>
<evidence type="ECO:0000256" key="3">
    <source>
        <dbReference type="ARBA" id="ARBA00023004"/>
    </source>
</evidence>
<dbReference type="SUPFAM" id="SSF143975">
    <property type="entry name" value="IlvD/EDD N-terminal domain-like"/>
    <property type="match status" value="1"/>
</dbReference>
<proteinExistence type="inferred from homology"/>
<keyword evidence="5" id="KW-0456">Lyase</keyword>
<organism evidence="8">
    <name type="scientific">freshwater metagenome</name>
    <dbReference type="NCBI Taxonomy" id="449393"/>
    <lineage>
        <taxon>unclassified sequences</taxon>
        <taxon>metagenomes</taxon>
        <taxon>ecological metagenomes</taxon>
    </lineage>
</organism>
<dbReference type="PROSITE" id="PS00886">
    <property type="entry name" value="ILVD_EDD_1"/>
    <property type="match status" value="1"/>
</dbReference>
<dbReference type="Pfam" id="PF00920">
    <property type="entry name" value="ILVD_EDD_N"/>
    <property type="match status" value="1"/>
</dbReference>
<dbReference type="PANTHER" id="PTHR43183:SF2">
    <property type="entry name" value="DIHYDROXY-ACID DEHYDRATASE"/>
    <property type="match status" value="1"/>
</dbReference>
<keyword evidence="3" id="KW-0408">Iron</keyword>
<feature type="domain" description="Dihydroxy-acid/6-phosphogluconate dehydratase N-terminal" evidence="6">
    <location>
        <begin position="40"/>
        <end position="350"/>
    </location>
</feature>
<reference evidence="8" key="1">
    <citation type="submission" date="2020-05" db="EMBL/GenBank/DDBJ databases">
        <authorList>
            <person name="Chiriac C."/>
            <person name="Salcher M."/>
            <person name="Ghai R."/>
            <person name="Kavagutti S V."/>
        </authorList>
    </citation>
    <scope>NUCLEOTIDE SEQUENCE</scope>
</reference>
<dbReference type="EMBL" id="CAFBRB010000014">
    <property type="protein sequence ID" value="CAB5072007.1"/>
    <property type="molecule type" value="Genomic_DNA"/>
</dbReference>
<dbReference type="InterPro" id="IPR042096">
    <property type="entry name" value="Dihydro-acid_dehy_C"/>
</dbReference>
<dbReference type="SUPFAM" id="SSF52016">
    <property type="entry name" value="LeuD/IlvD-like"/>
    <property type="match status" value="1"/>
</dbReference>
<gene>
    <name evidence="8" type="ORF">UFOPK2646_00092</name>
    <name evidence="9" type="ORF">UFOPK3241_01196</name>
    <name evidence="10" type="ORF">UFOPK4401_00257</name>
</gene>
<dbReference type="EMBL" id="CAFAZX010000084">
    <property type="protein sequence ID" value="CAB4844972.1"/>
    <property type="molecule type" value="Genomic_DNA"/>
</dbReference>
<dbReference type="NCBIfam" id="NF004784">
    <property type="entry name" value="PRK06131.1"/>
    <property type="match status" value="1"/>
</dbReference>
<dbReference type="EMBL" id="CAEZYB010000005">
    <property type="protein sequence ID" value="CAB4694355.1"/>
    <property type="molecule type" value="Genomic_DNA"/>
</dbReference>
<dbReference type="Gene3D" id="3.50.30.80">
    <property type="entry name" value="IlvD/EDD C-terminal domain-like"/>
    <property type="match status" value="1"/>
</dbReference>
<dbReference type="PANTHER" id="PTHR43183">
    <property type="entry name" value="HYPOTHETICAL DIHYDROXYACID DEHYDRATASE (EUROFUNG)-RELATED"/>
    <property type="match status" value="1"/>
</dbReference>
<evidence type="ECO:0000259" key="7">
    <source>
        <dbReference type="Pfam" id="PF24877"/>
    </source>
</evidence>
<dbReference type="InterPro" id="IPR037237">
    <property type="entry name" value="IlvD/EDD_N"/>
</dbReference>
<evidence type="ECO:0000256" key="5">
    <source>
        <dbReference type="ARBA" id="ARBA00023239"/>
    </source>
</evidence>
<dbReference type="InterPro" id="IPR020558">
    <property type="entry name" value="DiOHA_6PGluconate_deHydtase_CS"/>
</dbReference>
<name>A0A6J6PCK5_9ZZZZ</name>
<evidence type="ECO:0000256" key="2">
    <source>
        <dbReference type="ARBA" id="ARBA00022723"/>
    </source>
</evidence>
<sequence length="577" mass="61578">MSSKRTLRSSEWFAGNDEVALSHRVVLASVGFQLEPDNERPIIGIADSSSDLNPCNLPLRDYIDDIKSGIIKAGGIPMVFPVMSMGEDLMKPSAMLYRNLLSMEVEEYLRSYPLDGVVLLANCDKSVPGALMGAASSNLPTIMFTAGARPAPVYKGKRIGTGTDLWRMWADFRAGNISQEEWREFEGCLNCGLGSCNTMGTASSVALMVEALGMSLPGTSTIPAGDPDRKTAAFDSGVEIVTMVNEQVLPSDVMTPKAFRNAVRVLHACGGSTNAIIHLLAISGRIGGELTLDDIGRLGENIPVLADVEPSGSGLIQDFHRSGGFPALAFEMQQLLELDAQVLTGKTLAEYISPKKALGSAIRSIDNPLQNTGAFKVVAGNLALKGAVIKVSAASPELMKHVGPAIVFTGYKDMRERIDDPDLPVTKDSVLVLTGCGSVGVPGMPEWGMIPIPKKLAAEGIIDMVRVTDSRMSGTSFGTCVLHVSPEGAVGGLIDMVCDGDLIELDVAKGTLTLVVSENELQARKEAWSPAKSEHLRGWPALYQSHVLQPDEGCDFDFLRAATTESRRFVSPVVGRS</sequence>
<protein>
    <submittedName>
        <fullName evidence="8">Unannotated protein</fullName>
    </submittedName>
</protein>
<evidence type="ECO:0000256" key="4">
    <source>
        <dbReference type="ARBA" id="ARBA00023014"/>
    </source>
</evidence>
<dbReference type="Pfam" id="PF24877">
    <property type="entry name" value="ILV_EDD_C"/>
    <property type="match status" value="1"/>
</dbReference>
<evidence type="ECO:0000256" key="1">
    <source>
        <dbReference type="ARBA" id="ARBA00006486"/>
    </source>
</evidence>
<evidence type="ECO:0000313" key="10">
    <source>
        <dbReference type="EMBL" id="CAB5072007.1"/>
    </source>
</evidence>
<keyword evidence="2" id="KW-0479">Metal-binding</keyword>
<dbReference type="InterPro" id="IPR052352">
    <property type="entry name" value="Sugar_Degrad_Dehydratases"/>
</dbReference>
<evidence type="ECO:0000313" key="9">
    <source>
        <dbReference type="EMBL" id="CAB4844972.1"/>
    </source>
</evidence>
<dbReference type="AlphaFoldDB" id="A0A6J6PCK5"/>
<dbReference type="InterPro" id="IPR000581">
    <property type="entry name" value="ILV_EDD_N"/>
</dbReference>
<comment type="similarity">
    <text evidence="1">Belongs to the IlvD/Edd family.</text>
</comment>
<keyword evidence="4" id="KW-0411">Iron-sulfur</keyword>
<evidence type="ECO:0000313" key="8">
    <source>
        <dbReference type="EMBL" id="CAB4694355.1"/>
    </source>
</evidence>
<dbReference type="GO" id="GO:0051536">
    <property type="term" value="F:iron-sulfur cluster binding"/>
    <property type="evidence" value="ECO:0007669"/>
    <property type="project" value="UniProtKB-KW"/>
</dbReference>
<dbReference type="GO" id="GO:0016836">
    <property type="term" value="F:hydro-lyase activity"/>
    <property type="evidence" value="ECO:0007669"/>
    <property type="project" value="UniProtKB-ARBA"/>
</dbReference>
<dbReference type="InterPro" id="IPR056740">
    <property type="entry name" value="ILV_EDD_C"/>
</dbReference>